<evidence type="ECO:0000313" key="3">
    <source>
        <dbReference type="Proteomes" id="UP001175227"/>
    </source>
</evidence>
<dbReference type="GO" id="GO:0006629">
    <property type="term" value="P:lipid metabolic process"/>
    <property type="evidence" value="ECO:0007669"/>
    <property type="project" value="InterPro"/>
</dbReference>
<organism evidence="2 3">
    <name type="scientific">Armillaria novae-zelandiae</name>
    <dbReference type="NCBI Taxonomy" id="153914"/>
    <lineage>
        <taxon>Eukaryota</taxon>
        <taxon>Fungi</taxon>
        <taxon>Dikarya</taxon>
        <taxon>Basidiomycota</taxon>
        <taxon>Agaricomycotina</taxon>
        <taxon>Agaricomycetes</taxon>
        <taxon>Agaricomycetidae</taxon>
        <taxon>Agaricales</taxon>
        <taxon>Marasmiineae</taxon>
        <taxon>Physalacriaceae</taxon>
        <taxon>Armillaria</taxon>
    </lineage>
</organism>
<keyword evidence="3" id="KW-1185">Reference proteome</keyword>
<accession>A0AA39P1T3</accession>
<proteinExistence type="predicted"/>
<evidence type="ECO:0000313" key="1">
    <source>
        <dbReference type="EMBL" id="KAK0475526.1"/>
    </source>
</evidence>
<sequence length="191" mass="21189">MYSLASTAGLTSTINHESGTGTPNDAKFYEHLYDLFNSSPATEYWVQSNGMVSYTSLLHACGFLTFVARYDLLPDYDTKRIGIYLDPNQWTDNGANISVVYNNAKNQIAYIEDYYEIGLDIGAGAAENIQWKFNATTAHIQDAIDNHPDQLYISFASSEHNVDLPPETPRVSLYLEIISKCFNNAAGYGSG</sequence>
<name>A0AA39P1T3_9AGAR</name>
<dbReference type="Gene3D" id="3.20.20.190">
    <property type="entry name" value="Phosphatidylinositol (PI) phosphodiesterase"/>
    <property type="match status" value="1"/>
</dbReference>
<evidence type="ECO:0000313" key="2">
    <source>
        <dbReference type="EMBL" id="KAK0475579.1"/>
    </source>
</evidence>
<dbReference type="EMBL" id="JAUEPR010000023">
    <property type="protein sequence ID" value="KAK0475579.1"/>
    <property type="molecule type" value="Genomic_DNA"/>
</dbReference>
<gene>
    <name evidence="1" type="ORF">IW261DRAFT_1567931</name>
    <name evidence="2" type="ORF">IW261DRAFT_1567979</name>
</gene>
<dbReference type="InterPro" id="IPR017946">
    <property type="entry name" value="PLC-like_Pdiesterase_TIM-brl"/>
</dbReference>
<dbReference type="GO" id="GO:0008081">
    <property type="term" value="F:phosphoric diester hydrolase activity"/>
    <property type="evidence" value="ECO:0007669"/>
    <property type="project" value="InterPro"/>
</dbReference>
<reference evidence="2" key="1">
    <citation type="submission" date="2023-06" db="EMBL/GenBank/DDBJ databases">
        <authorList>
            <consortium name="Lawrence Berkeley National Laboratory"/>
            <person name="Ahrendt S."/>
            <person name="Sahu N."/>
            <person name="Indic B."/>
            <person name="Wong-Bajracharya J."/>
            <person name="Merenyi Z."/>
            <person name="Ke H.-M."/>
            <person name="Monk M."/>
            <person name="Kocsube S."/>
            <person name="Drula E."/>
            <person name="Lipzen A."/>
            <person name="Balint B."/>
            <person name="Henrissat B."/>
            <person name="Andreopoulos B."/>
            <person name="Martin F.M."/>
            <person name="Harder C.B."/>
            <person name="Rigling D."/>
            <person name="Ford K.L."/>
            <person name="Foster G.D."/>
            <person name="Pangilinan J."/>
            <person name="Papanicolaou A."/>
            <person name="Barry K."/>
            <person name="LaButti K."/>
            <person name="Viragh M."/>
            <person name="Koriabine M."/>
            <person name="Yan M."/>
            <person name="Riley R."/>
            <person name="Champramary S."/>
            <person name="Plett K.L."/>
            <person name="Tsai I.J."/>
            <person name="Slot J."/>
            <person name="Sipos G."/>
            <person name="Plett J."/>
            <person name="Nagy L.G."/>
            <person name="Grigoriev I.V."/>
        </authorList>
    </citation>
    <scope>NUCLEOTIDE SEQUENCE</scope>
    <source>
        <strain evidence="2">ICMP 16352</strain>
    </source>
</reference>
<dbReference type="EMBL" id="JAUEPR010000023">
    <property type="protein sequence ID" value="KAK0475526.1"/>
    <property type="molecule type" value="Genomic_DNA"/>
</dbReference>
<comment type="caution">
    <text evidence="2">The sequence shown here is derived from an EMBL/GenBank/DDBJ whole genome shotgun (WGS) entry which is preliminary data.</text>
</comment>
<dbReference type="Proteomes" id="UP001175227">
    <property type="component" value="Unassembled WGS sequence"/>
</dbReference>
<dbReference type="AlphaFoldDB" id="A0AA39P1T3"/>
<protein>
    <submittedName>
        <fullName evidence="2">Uncharacterized protein</fullName>
    </submittedName>
</protein>